<gene>
    <name evidence="3" type="ORF">RM877_39465</name>
</gene>
<keyword evidence="1" id="KW-0067">ATP-binding</keyword>
<dbReference type="InterPro" id="IPR017441">
    <property type="entry name" value="Protein_kinase_ATP_BS"/>
</dbReference>
<sequence length="56" mass="6138">MMGALDKRVGTQFGVYEIGRLLGKGGMGSVYEARDTKKTRVVALKILVDDYSQDAE</sequence>
<evidence type="ECO:0000256" key="1">
    <source>
        <dbReference type="PROSITE-ProRule" id="PRU10141"/>
    </source>
</evidence>
<dbReference type="PROSITE" id="PS50011">
    <property type="entry name" value="PROTEIN_KINASE_DOM"/>
    <property type="match status" value="1"/>
</dbReference>
<comment type="caution">
    <text evidence="3">The sequence shown here is derived from an EMBL/GenBank/DDBJ whole genome shotgun (WGS) entry which is preliminary data.</text>
</comment>
<dbReference type="AlphaFoldDB" id="A0ABD5F3T7"/>
<keyword evidence="1" id="KW-0547">Nucleotide-binding</keyword>
<evidence type="ECO:0000313" key="3">
    <source>
        <dbReference type="EMBL" id="MDT0440724.1"/>
    </source>
</evidence>
<accession>A0ABD5F3T7</accession>
<evidence type="ECO:0000259" key="2">
    <source>
        <dbReference type="PROSITE" id="PS50011"/>
    </source>
</evidence>
<dbReference type="Proteomes" id="UP001183535">
    <property type="component" value="Unassembled WGS sequence"/>
</dbReference>
<organism evidence="3 4">
    <name type="scientific">Streptomyces doudnae</name>
    <dbReference type="NCBI Taxonomy" id="3075536"/>
    <lineage>
        <taxon>Bacteria</taxon>
        <taxon>Bacillati</taxon>
        <taxon>Actinomycetota</taxon>
        <taxon>Actinomycetes</taxon>
        <taxon>Kitasatosporales</taxon>
        <taxon>Streptomycetaceae</taxon>
        <taxon>Streptomyces</taxon>
    </lineage>
</organism>
<dbReference type="EMBL" id="JAVRES010000175">
    <property type="protein sequence ID" value="MDT0440724.1"/>
    <property type="molecule type" value="Genomic_DNA"/>
</dbReference>
<dbReference type="RefSeq" id="WP_205866633.1">
    <property type="nucleotide sequence ID" value="NZ_JAVRES010000175.1"/>
</dbReference>
<proteinExistence type="predicted"/>
<keyword evidence="4" id="KW-1185">Reference proteome</keyword>
<feature type="domain" description="Protein kinase" evidence="2">
    <location>
        <begin position="16"/>
        <end position="56"/>
    </location>
</feature>
<evidence type="ECO:0000313" key="4">
    <source>
        <dbReference type="Proteomes" id="UP001183535"/>
    </source>
</evidence>
<dbReference type="SUPFAM" id="SSF56112">
    <property type="entry name" value="Protein kinase-like (PK-like)"/>
    <property type="match status" value="1"/>
</dbReference>
<feature type="binding site" evidence="1">
    <location>
        <position position="45"/>
    </location>
    <ligand>
        <name>ATP</name>
        <dbReference type="ChEBI" id="CHEBI:30616"/>
    </ligand>
</feature>
<dbReference type="GO" id="GO:0005524">
    <property type="term" value="F:ATP binding"/>
    <property type="evidence" value="ECO:0007669"/>
    <property type="project" value="UniProtKB-UniRule"/>
</dbReference>
<dbReference type="InterPro" id="IPR000719">
    <property type="entry name" value="Prot_kinase_dom"/>
</dbReference>
<dbReference type="Gene3D" id="3.30.200.20">
    <property type="entry name" value="Phosphorylase Kinase, domain 1"/>
    <property type="match status" value="1"/>
</dbReference>
<dbReference type="InterPro" id="IPR011009">
    <property type="entry name" value="Kinase-like_dom_sf"/>
</dbReference>
<dbReference type="PROSITE" id="PS00107">
    <property type="entry name" value="PROTEIN_KINASE_ATP"/>
    <property type="match status" value="1"/>
</dbReference>
<reference evidence="4" key="1">
    <citation type="submission" date="2023-07" db="EMBL/GenBank/DDBJ databases">
        <title>30 novel species of actinomycetes from the DSMZ collection.</title>
        <authorList>
            <person name="Nouioui I."/>
        </authorList>
    </citation>
    <scope>NUCLEOTIDE SEQUENCE [LARGE SCALE GENOMIC DNA]</scope>
    <source>
        <strain evidence="4">DSM 41981</strain>
    </source>
</reference>
<protein>
    <recommendedName>
        <fullName evidence="2">Protein kinase domain-containing protein</fullName>
    </recommendedName>
</protein>
<name>A0ABD5F3T7_9ACTN</name>